<reference evidence="1 2" key="1">
    <citation type="submission" date="2018-06" db="EMBL/GenBank/DDBJ databases">
        <title>Genome sequencing of Oceanotoga sp. sy52.</title>
        <authorList>
            <person name="Mori K."/>
        </authorList>
    </citation>
    <scope>NUCLEOTIDE SEQUENCE [LARGE SCALE GENOMIC DNA]</scope>
    <source>
        <strain evidence="2">sy52</strain>
    </source>
</reference>
<dbReference type="AlphaFoldDB" id="A0A7G1G2X8"/>
<evidence type="ECO:0000313" key="1">
    <source>
        <dbReference type="EMBL" id="BBE30770.1"/>
    </source>
</evidence>
<dbReference type="InParanoid" id="A0A7G1G2X8"/>
<evidence type="ECO:0000313" key="2">
    <source>
        <dbReference type="Proteomes" id="UP000516361"/>
    </source>
</evidence>
<accession>A0A7G1G2X8</accession>
<sequence length="783" mass="83903">MKKYFFISFLLVLLLIFSSCNTKTVILKASPKVQAPVGATSVSLSGFITDLENQIKQSLPIKIVNRNPLTFRYATDLINVSVSDFFSSDQINLDSFSKVLNQNFDVPLIPAPENLGDFSIPSVTIGSVPDIGINIVLPGITEAEGIEVNQHQTSSQTISTGLSGTEFVTATLKGNIEVNLTQNAFTNLDTEIYILKVTQGTNVLKTFNLLKGSNILDLSGITIEPKDLGISFEATLIGSNANVKIDENNPEILASITPHIALASISGAKITLKQDVNLTIPAILSSATFKSGSKLSLHSNEIQFKSVNGNFNIGSQTIPLSVTSGDLTADLSDATLTPSDNLNINASITADIPDASMSPMSASASLENIGFSNVVINNSDLDFHGNQTIPIPSVAKGIVDNIVIDSGKVTIEWKNTTPFVIKSKILSNVLGINESVNLDITNSGSHTINLSGKTLDFKTLDNIDFSYSASPTGYNGSTLSLSNVNPGDSYTFEATILFDGNAFNIGSITINATTIKGSLGDPMDLSFSDNDMADMLNKIQINKVPLTFVSTLNNVDMNGSVTIAASYTDTTGSSKTTNYNPITLGTSSTIDASDIINSHPKDLELGYSINIDSAVLNGTNQSIEAGVLLDLPFKFSVSQDTTITNDIKLSEGDILGRNEENAQDMKELLDGVMNENLVIHLGIMNTTGAKVKVQFIHDGAPVNFKINDQIVNGLLINNSEFKQNLAIDITNIFEQIKNTNPYPLSLRIILPEGVYNINADGKLDADLWVSIGADFKIPLHLNQ</sequence>
<organism evidence="1 2">
    <name type="scientific">Tepiditoga spiralis</name>
    <dbReference type="NCBI Taxonomy" id="2108365"/>
    <lineage>
        <taxon>Bacteria</taxon>
        <taxon>Thermotogati</taxon>
        <taxon>Thermotogota</taxon>
        <taxon>Thermotogae</taxon>
        <taxon>Petrotogales</taxon>
        <taxon>Petrotogaceae</taxon>
        <taxon>Tepiditoga</taxon>
    </lineage>
</organism>
<proteinExistence type="predicted"/>
<dbReference type="Proteomes" id="UP000516361">
    <property type="component" value="Chromosome"/>
</dbReference>
<dbReference type="EMBL" id="AP018712">
    <property type="protein sequence ID" value="BBE30770.1"/>
    <property type="molecule type" value="Genomic_DNA"/>
</dbReference>
<name>A0A7G1G2X8_9BACT</name>
<protein>
    <submittedName>
        <fullName evidence="1">Uncharacterized protein</fullName>
    </submittedName>
</protein>
<keyword evidence="2" id="KW-1185">Reference proteome</keyword>
<dbReference type="KEGG" id="ocy:OSSY52_09110"/>
<gene>
    <name evidence="1" type="ORF">OSSY52_09110</name>
</gene>
<dbReference type="RefSeq" id="WP_190615840.1">
    <property type="nucleotide sequence ID" value="NZ_AP018712.1"/>
</dbReference>
<dbReference type="PROSITE" id="PS51257">
    <property type="entry name" value="PROKAR_LIPOPROTEIN"/>
    <property type="match status" value="1"/>
</dbReference>